<feature type="domain" description="N-acetyltransferase" evidence="1">
    <location>
        <begin position="13"/>
        <end position="181"/>
    </location>
</feature>
<protein>
    <recommendedName>
        <fullName evidence="1">N-acetyltransferase domain-containing protein</fullName>
    </recommendedName>
</protein>
<name>A0A1Q2L3B3_9BACL</name>
<reference evidence="2 3" key="1">
    <citation type="submission" date="2017-02" db="EMBL/GenBank/DDBJ databases">
        <title>The complete genomic sequence of a novel cold adapted crude oil-degrading bacterium Planococcus qaidamina Y42.</title>
        <authorList>
            <person name="Yang R."/>
        </authorList>
    </citation>
    <scope>NUCLEOTIDE SEQUENCE [LARGE SCALE GENOMIC DNA]</scope>
    <source>
        <strain evidence="2 3">Y42</strain>
    </source>
</reference>
<dbReference type="Proteomes" id="UP000188184">
    <property type="component" value="Chromosome"/>
</dbReference>
<dbReference type="AlphaFoldDB" id="A0A1Q2L3B3"/>
<dbReference type="KEGG" id="pmar:B0X71_02075"/>
<gene>
    <name evidence="2" type="ORF">B0X71_02075</name>
</gene>
<proteinExistence type="predicted"/>
<dbReference type="GO" id="GO:0016747">
    <property type="term" value="F:acyltransferase activity, transferring groups other than amino-acyl groups"/>
    <property type="evidence" value="ECO:0007669"/>
    <property type="project" value="InterPro"/>
</dbReference>
<sequence length="237" mass="26811">MIINQRTGESESFYIRCLAVADLPIIEEMQQEVIHAVTVQDQLQPLTTEEFLFILNGRGLMVGAFTEEKLIGFRALLIPPLDEEHLGRDFGLPDEELPRVLYQELSAVLPAYRGNRLQQQMARIVMEQVPNLEGDFRYIACTVAPMNIPSMKDKIAQGMHIAALKEKYSSMLRYIFVKDLEQEQVEYTGHIAVPAEDLERQQELLTDNYVGVGITPANGSFSLDFAKRSMEDGSAEE</sequence>
<evidence type="ECO:0000259" key="1">
    <source>
        <dbReference type="PROSITE" id="PS51186"/>
    </source>
</evidence>
<evidence type="ECO:0000313" key="3">
    <source>
        <dbReference type="Proteomes" id="UP000188184"/>
    </source>
</evidence>
<dbReference type="PROSITE" id="PS51186">
    <property type="entry name" value="GNAT"/>
    <property type="match status" value="1"/>
</dbReference>
<dbReference type="Gene3D" id="3.40.630.30">
    <property type="match status" value="1"/>
</dbReference>
<accession>A0A1Q2L3B3</accession>
<keyword evidence="3" id="KW-1185">Reference proteome</keyword>
<evidence type="ECO:0000313" key="2">
    <source>
        <dbReference type="EMBL" id="AQQ54958.1"/>
    </source>
</evidence>
<organism evidence="2 3">
    <name type="scientific">Planococcus lenghuensis</name>
    <dbReference type="NCBI Taxonomy" id="2213202"/>
    <lineage>
        <taxon>Bacteria</taxon>
        <taxon>Bacillati</taxon>
        <taxon>Bacillota</taxon>
        <taxon>Bacilli</taxon>
        <taxon>Bacillales</taxon>
        <taxon>Caryophanaceae</taxon>
        <taxon>Planococcus</taxon>
    </lineage>
</organism>
<dbReference type="InterPro" id="IPR016181">
    <property type="entry name" value="Acyl_CoA_acyltransferase"/>
</dbReference>
<dbReference type="SUPFAM" id="SSF55729">
    <property type="entry name" value="Acyl-CoA N-acyltransferases (Nat)"/>
    <property type="match status" value="1"/>
</dbReference>
<dbReference type="EMBL" id="CP019640">
    <property type="protein sequence ID" value="AQQ54958.1"/>
    <property type="molecule type" value="Genomic_DNA"/>
</dbReference>
<dbReference type="InterPro" id="IPR000182">
    <property type="entry name" value="GNAT_dom"/>
</dbReference>